<reference evidence="1" key="2">
    <citation type="submission" date="2019-07" db="EMBL/GenBank/DDBJ databases">
        <authorList>
            <person name="Seetharam A."/>
            <person name="Woodhouse M."/>
            <person name="Cannon E."/>
        </authorList>
    </citation>
    <scope>NUCLEOTIDE SEQUENCE [LARGE SCALE GENOMIC DNA]</scope>
    <source>
        <strain evidence="1">cv. B73</strain>
    </source>
</reference>
<evidence type="ECO:0000313" key="2">
    <source>
        <dbReference type="Proteomes" id="UP000007305"/>
    </source>
</evidence>
<dbReference type="InParanoid" id="A0A804NIT5"/>
<dbReference type="Gramene" id="Zm00001eb163380_T001">
    <property type="protein sequence ID" value="Zm00001eb163380_P001"/>
    <property type="gene ID" value="Zm00001eb163380"/>
</dbReference>
<dbReference type="Proteomes" id="UP000007305">
    <property type="component" value="Chromosome 3"/>
</dbReference>
<organism evidence="1 2">
    <name type="scientific">Zea mays</name>
    <name type="common">Maize</name>
    <dbReference type="NCBI Taxonomy" id="4577"/>
    <lineage>
        <taxon>Eukaryota</taxon>
        <taxon>Viridiplantae</taxon>
        <taxon>Streptophyta</taxon>
        <taxon>Embryophyta</taxon>
        <taxon>Tracheophyta</taxon>
        <taxon>Spermatophyta</taxon>
        <taxon>Magnoliopsida</taxon>
        <taxon>Liliopsida</taxon>
        <taxon>Poales</taxon>
        <taxon>Poaceae</taxon>
        <taxon>PACMAD clade</taxon>
        <taxon>Panicoideae</taxon>
        <taxon>Andropogonodae</taxon>
        <taxon>Andropogoneae</taxon>
        <taxon>Tripsacinae</taxon>
        <taxon>Zea</taxon>
    </lineage>
</organism>
<evidence type="ECO:0000313" key="1">
    <source>
        <dbReference type="EnsemblPlants" id="Zm00001eb163380_P001"/>
    </source>
</evidence>
<keyword evidence="2" id="KW-1185">Reference proteome</keyword>
<dbReference type="AlphaFoldDB" id="A0A804NIT5"/>
<dbReference type="KEGG" id="zma:103651661"/>
<sequence>METQAWVVVGTRSHTELDATARRRKRRRWSSPPYAQVVQGLAQGARGRHPTRQHPGSRFLEGLRRGLSLDVQPRRPLLPLPHVVDRLQPRWRTWAAQDPNLQGLCRWEYHRDLGANLDNDLLVLKAVNYLFLHQAVKLFPLR</sequence>
<name>A0A804NIT5_MAIZE</name>
<dbReference type="GeneID" id="103651661"/>
<reference evidence="1" key="3">
    <citation type="submission" date="2021-05" db="UniProtKB">
        <authorList>
            <consortium name="EnsemblPlants"/>
        </authorList>
    </citation>
    <scope>IDENTIFICATION</scope>
    <source>
        <strain evidence="1">cv. B73</strain>
    </source>
</reference>
<accession>A0A804NIT5</accession>
<dbReference type="RefSeq" id="XP_008675571.1">
    <property type="nucleotide sequence ID" value="XM_008677349.2"/>
</dbReference>
<dbReference type="EnsemblPlants" id="Zm00001eb163380_T001">
    <property type="protein sequence ID" value="Zm00001eb163380_P001"/>
    <property type="gene ID" value="Zm00001eb163380"/>
</dbReference>
<protein>
    <submittedName>
        <fullName evidence="1">Uncharacterized protein</fullName>
    </submittedName>
</protein>
<proteinExistence type="predicted"/>
<reference evidence="2" key="1">
    <citation type="submission" date="2015-12" db="EMBL/GenBank/DDBJ databases">
        <title>Update maize B73 reference genome by single molecule sequencing technologies.</title>
        <authorList>
            <consortium name="Maize Genome Sequencing Project"/>
            <person name="Ware D."/>
        </authorList>
    </citation>
    <scope>NUCLEOTIDE SEQUENCE [LARGE SCALE GENOMIC DNA]</scope>
    <source>
        <strain evidence="2">cv. B73</strain>
    </source>
</reference>
<gene>
    <name evidence="1" type="primary">LOC103651661</name>
</gene>